<evidence type="ECO:0000256" key="1">
    <source>
        <dbReference type="SAM" id="MobiDB-lite"/>
    </source>
</evidence>
<reference evidence="2 3" key="1">
    <citation type="journal article" date="2011" name="J. Bacteriol.">
        <title>Draft genome sequence of Methylophaga aminisulfidivorans MP T.</title>
        <authorList>
            <person name="Han G.H."/>
            <person name="Kim W."/>
            <person name="Chun J."/>
            <person name="Kim S.W."/>
        </authorList>
    </citation>
    <scope>NUCLEOTIDE SEQUENCE [LARGE SCALE GENOMIC DNA]</scope>
    <source>
        <strain evidence="3">MP(T)</strain>
    </source>
</reference>
<evidence type="ECO:0000313" key="2">
    <source>
        <dbReference type="EMBL" id="EGL53924.1"/>
    </source>
</evidence>
<name>F5T128_9GAMM</name>
<comment type="caution">
    <text evidence="2">The sequence shown here is derived from an EMBL/GenBank/DDBJ whole genome shotgun (WGS) entry which is preliminary data.</text>
</comment>
<accession>F5T128</accession>
<dbReference type="Proteomes" id="UP000003544">
    <property type="component" value="Unassembled WGS sequence"/>
</dbReference>
<gene>
    <name evidence="2" type="ORF">MAMP_00257</name>
</gene>
<protein>
    <submittedName>
        <fullName evidence="2">Uncharacterized protein</fullName>
    </submittedName>
</protein>
<keyword evidence="3" id="KW-1185">Reference proteome</keyword>
<feature type="compositionally biased region" description="Basic and acidic residues" evidence="1">
    <location>
        <begin position="24"/>
        <end position="51"/>
    </location>
</feature>
<feature type="region of interest" description="Disordered" evidence="1">
    <location>
        <begin position="1"/>
        <end position="51"/>
    </location>
</feature>
<organism evidence="2 3">
    <name type="scientific">Methylophaga aminisulfidivorans MP</name>
    <dbReference type="NCBI Taxonomy" id="1026882"/>
    <lineage>
        <taxon>Bacteria</taxon>
        <taxon>Pseudomonadati</taxon>
        <taxon>Pseudomonadota</taxon>
        <taxon>Gammaproteobacteria</taxon>
        <taxon>Thiotrichales</taxon>
        <taxon>Piscirickettsiaceae</taxon>
        <taxon>Methylophaga</taxon>
    </lineage>
</organism>
<feature type="compositionally biased region" description="Basic and acidic residues" evidence="1">
    <location>
        <begin position="1"/>
        <end position="11"/>
    </location>
</feature>
<sequence length="51" mass="5945">MKDMDHGKMDMNDPVTQAMMQKCMSHDMQGHSNDHKNSTTDKKSDMQHNHQ</sequence>
<dbReference type="AlphaFoldDB" id="F5T128"/>
<dbReference type="STRING" id="1026882.MAMP_00257"/>
<dbReference type="EMBL" id="AFIG01000002">
    <property type="protein sequence ID" value="EGL53924.1"/>
    <property type="molecule type" value="Genomic_DNA"/>
</dbReference>
<evidence type="ECO:0000313" key="3">
    <source>
        <dbReference type="Proteomes" id="UP000003544"/>
    </source>
</evidence>
<proteinExistence type="predicted"/>